<dbReference type="EMBL" id="KN846956">
    <property type="protein sequence ID" value="KIW72005.1"/>
    <property type="molecule type" value="Genomic_DNA"/>
</dbReference>
<dbReference type="AlphaFoldDB" id="A0A0D2FZW9"/>
<evidence type="ECO:0000313" key="2">
    <source>
        <dbReference type="EMBL" id="KIW72005.1"/>
    </source>
</evidence>
<keyword evidence="3" id="KW-1185">Reference proteome</keyword>
<protein>
    <submittedName>
        <fullName evidence="2">Uncharacterized protein</fullName>
    </submittedName>
</protein>
<evidence type="ECO:0000256" key="1">
    <source>
        <dbReference type="SAM" id="MobiDB-lite"/>
    </source>
</evidence>
<dbReference type="HOGENOM" id="CLU_162134_1_0_1"/>
<proteinExistence type="predicted"/>
<feature type="region of interest" description="Disordered" evidence="1">
    <location>
        <begin position="30"/>
        <end position="66"/>
    </location>
</feature>
<evidence type="ECO:0000313" key="3">
    <source>
        <dbReference type="Proteomes" id="UP000054266"/>
    </source>
</evidence>
<reference evidence="2 3" key="1">
    <citation type="submission" date="2015-01" db="EMBL/GenBank/DDBJ databases">
        <title>The Genome Sequence of Capronia semiimmersa CBS27337.</title>
        <authorList>
            <consortium name="The Broad Institute Genomics Platform"/>
            <person name="Cuomo C."/>
            <person name="de Hoog S."/>
            <person name="Gorbushina A."/>
            <person name="Stielow B."/>
            <person name="Teixiera M."/>
            <person name="Abouelleil A."/>
            <person name="Chapman S.B."/>
            <person name="Priest M."/>
            <person name="Young S.K."/>
            <person name="Wortman J."/>
            <person name="Nusbaum C."/>
            <person name="Birren B."/>
        </authorList>
    </citation>
    <scope>NUCLEOTIDE SEQUENCE [LARGE SCALE GENOMIC DNA]</scope>
    <source>
        <strain evidence="2 3">CBS 27337</strain>
    </source>
</reference>
<feature type="compositionally biased region" description="Basic residues" evidence="1">
    <location>
        <begin position="31"/>
        <end position="52"/>
    </location>
</feature>
<name>A0A0D2FZW9_9EURO</name>
<gene>
    <name evidence="2" type="ORF">PV04_00229</name>
</gene>
<organism evidence="2 3">
    <name type="scientific">Phialophora macrospora</name>
    <dbReference type="NCBI Taxonomy" id="1851006"/>
    <lineage>
        <taxon>Eukaryota</taxon>
        <taxon>Fungi</taxon>
        <taxon>Dikarya</taxon>
        <taxon>Ascomycota</taxon>
        <taxon>Pezizomycotina</taxon>
        <taxon>Eurotiomycetes</taxon>
        <taxon>Chaetothyriomycetidae</taxon>
        <taxon>Chaetothyriales</taxon>
        <taxon>Herpotrichiellaceae</taxon>
        <taxon>Phialophora</taxon>
    </lineage>
</organism>
<sequence>MAPQKPLDQSTLAAHLHSIDHLADRLLQAHGKMRRSQKCRKKSSRSPKRAKRKDGSSTAVRKLEKEMDRLTDPTLLHDARVYQEGLTQGTDCFLY</sequence>
<dbReference type="Proteomes" id="UP000054266">
    <property type="component" value="Unassembled WGS sequence"/>
</dbReference>
<accession>A0A0D2FZW9</accession>